<gene>
    <name evidence="1" type="ORF">GTO91_02965</name>
</gene>
<accession>A0A845L2F7</accession>
<proteinExistence type="predicted"/>
<dbReference type="Proteomes" id="UP000463470">
    <property type="component" value="Unassembled WGS sequence"/>
</dbReference>
<evidence type="ECO:0000313" key="2">
    <source>
        <dbReference type="Proteomes" id="UP000463470"/>
    </source>
</evidence>
<evidence type="ECO:0000313" key="1">
    <source>
        <dbReference type="EMBL" id="MZP28680.1"/>
    </source>
</evidence>
<dbReference type="OrthoDB" id="9855004at2"/>
<dbReference type="AlphaFoldDB" id="A0A845L2F7"/>
<name>A0A845L2F7_9FIRM</name>
<dbReference type="EMBL" id="WXEY01000002">
    <property type="protein sequence ID" value="MZP28680.1"/>
    <property type="molecule type" value="Genomic_DNA"/>
</dbReference>
<sequence length="125" mass="13704">MITEYVVENGSVYKVEREGGCLLSKSFFCPEIQLHVTSLKSGVRAGEAMPVTVELRSWKNTPLSDAAVLTVQVDLEGENPVVLNLDMVNGKAEFDFVAEAAGKYRVFVQAQNTVSEPMSFEVEVS</sequence>
<reference evidence="1 2" key="1">
    <citation type="submission" date="2020-01" db="EMBL/GenBank/DDBJ databases">
        <title>Whole-genome sequence of Heliobacterium undosum DSM 13378.</title>
        <authorList>
            <person name="Kyndt J.A."/>
            <person name="Meyer T.E."/>
        </authorList>
    </citation>
    <scope>NUCLEOTIDE SEQUENCE [LARGE SCALE GENOMIC DNA]</scope>
    <source>
        <strain evidence="1 2">DSM 13378</strain>
    </source>
</reference>
<dbReference type="RefSeq" id="WP_161254620.1">
    <property type="nucleotide sequence ID" value="NZ_WXEY01000002.1"/>
</dbReference>
<comment type="caution">
    <text evidence="1">The sequence shown here is derived from an EMBL/GenBank/DDBJ whole genome shotgun (WGS) entry which is preliminary data.</text>
</comment>
<protein>
    <submittedName>
        <fullName evidence="1">Uncharacterized protein</fullName>
    </submittedName>
</protein>
<organism evidence="1 2">
    <name type="scientific">Heliomicrobium undosum</name>
    <dbReference type="NCBI Taxonomy" id="121734"/>
    <lineage>
        <taxon>Bacteria</taxon>
        <taxon>Bacillati</taxon>
        <taxon>Bacillota</taxon>
        <taxon>Clostridia</taxon>
        <taxon>Eubacteriales</taxon>
        <taxon>Heliobacteriaceae</taxon>
        <taxon>Heliomicrobium</taxon>
    </lineage>
</organism>
<keyword evidence="2" id="KW-1185">Reference proteome</keyword>